<evidence type="ECO:0008006" key="4">
    <source>
        <dbReference type="Google" id="ProtNLM"/>
    </source>
</evidence>
<keyword evidence="1" id="KW-1133">Transmembrane helix</keyword>
<feature type="transmembrane region" description="Helical" evidence="1">
    <location>
        <begin position="147"/>
        <end position="172"/>
    </location>
</feature>
<dbReference type="EMBL" id="JBHSMD010000011">
    <property type="protein sequence ID" value="MFC5495771.1"/>
    <property type="molecule type" value="Genomic_DNA"/>
</dbReference>
<evidence type="ECO:0000256" key="1">
    <source>
        <dbReference type="SAM" id="Phobius"/>
    </source>
</evidence>
<keyword evidence="3" id="KW-1185">Reference proteome</keyword>
<feature type="transmembrane region" description="Helical" evidence="1">
    <location>
        <begin position="221"/>
        <end position="243"/>
    </location>
</feature>
<dbReference type="Proteomes" id="UP001595956">
    <property type="component" value="Unassembled WGS sequence"/>
</dbReference>
<keyword evidence="1" id="KW-0812">Transmembrane</keyword>
<proteinExistence type="predicted"/>
<reference evidence="3" key="1">
    <citation type="journal article" date="2019" name="Int. J. Syst. Evol. Microbiol.">
        <title>The Global Catalogue of Microorganisms (GCM) 10K type strain sequencing project: providing services to taxonomists for standard genome sequencing and annotation.</title>
        <authorList>
            <consortium name="The Broad Institute Genomics Platform"/>
            <consortium name="The Broad Institute Genome Sequencing Center for Infectious Disease"/>
            <person name="Wu L."/>
            <person name="Ma J."/>
        </authorList>
    </citation>
    <scope>NUCLEOTIDE SEQUENCE [LARGE SCALE GENOMIC DNA]</scope>
    <source>
        <strain evidence="3">KACC 13778</strain>
    </source>
</reference>
<keyword evidence="1" id="KW-0472">Membrane</keyword>
<gene>
    <name evidence="2" type="ORF">ACFPKY_21880</name>
</gene>
<protein>
    <recommendedName>
        <fullName evidence="4">ABC transporter permease</fullName>
    </recommendedName>
</protein>
<feature type="transmembrane region" description="Helical" evidence="1">
    <location>
        <begin position="105"/>
        <end position="126"/>
    </location>
</feature>
<organism evidence="2 3">
    <name type="scientific">Nocardioides caricicola</name>
    <dbReference type="NCBI Taxonomy" id="634770"/>
    <lineage>
        <taxon>Bacteria</taxon>
        <taxon>Bacillati</taxon>
        <taxon>Actinomycetota</taxon>
        <taxon>Actinomycetes</taxon>
        <taxon>Propionibacteriales</taxon>
        <taxon>Nocardioidaceae</taxon>
        <taxon>Nocardioides</taxon>
    </lineage>
</organism>
<feature type="transmembrane region" description="Helical" evidence="1">
    <location>
        <begin position="192"/>
        <end position="214"/>
    </location>
</feature>
<comment type="caution">
    <text evidence="2">The sequence shown here is derived from an EMBL/GenBank/DDBJ whole genome shotgun (WGS) entry which is preliminary data.</text>
</comment>
<evidence type="ECO:0000313" key="3">
    <source>
        <dbReference type="Proteomes" id="UP001595956"/>
    </source>
</evidence>
<dbReference type="RefSeq" id="WP_345182327.1">
    <property type="nucleotide sequence ID" value="NZ_BAABFQ010000010.1"/>
</dbReference>
<evidence type="ECO:0000313" key="2">
    <source>
        <dbReference type="EMBL" id="MFC5495771.1"/>
    </source>
</evidence>
<name>A0ABW0N670_9ACTN</name>
<feature type="transmembrane region" description="Helical" evidence="1">
    <location>
        <begin position="299"/>
        <end position="317"/>
    </location>
</feature>
<sequence>MIRLLGVELTRLRWRRAVLALLVLAIVVPALIAASRVWATRPVSQGELDQAARNGSSEIQDCVDHPRRYGVPAQDAEQRCTDMVVGWYTGREPLSLAGERVGGSGMAVVAVLTAFLLLAGTTFVGHDWNTGSMSNQLLFEARRGRVWWAKALAVTLASFVLAAAVSTAYWLTLWATMRARDLPMLDGALADSLAYGMRGAGFATAAALGGYALTMLFRSTVATVGVLFGVSIAGGIIIATLGIGEQWQPQKNVSAIVKNGTTYYAEVPDSCFMRAQEATEPEPNSECDQIRDLSLWHGLGYYGVALAATAGASVASFRRRDVP</sequence>
<accession>A0ABW0N670</accession>